<keyword evidence="1" id="KW-1133">Transmembrane helix</keyword>
<evidence type="ECO:0000313" key="2">
    <source>
        <dbReference type="EMBL" id="EOR05466.1"/>
    </source>
</evidence>
<proteinExistence type="predicted"/>
<dbReference type="RefSeq" id="WP_016168096.1">
    <property type="nucleotide sequence ID" value="NZ_JHZG01000030.1"/>
</dbReference>
<evidence type="ECO:0008006" key="4">
    <source>
        <dbReference type="Google" id="ProtNLM"/>
    </source>
</evidence>
<keyword evidence="1" id="KW-0472">Membrane</keyword>
<dbReference type="InterPro" id="IPR021362">
    <property type="entry name" value="DUF2834"/>
</dbReference>
<gene>
    <name evidence="2" type="ORF">I593_03076</name>
</gene>
<protein>
    <recommendedName>
        <fullName evidence="4">DUF2834 domain-containing protein</fullName>
    </recommendedName>
</protein>
<dbReference type="PATRIC" id="fig|1120927.3.peg.2996"/>
<sequence length="109" mass="12457">MRKIYALLTLVGIILPFSQFLLWLTEYGFNVSLFIDQIIENPLATFAWLDVIVTVIVIVVMVMNEGKNDKIKRLWIPIIASFVGGAFVGLPLFLYMKQCHLEKNGLVRN</sequence>
<dbReference type="AlphaFoldDB" id="R9AZ99"/>
<reference evidence="2 3" key="1">
    <citation type="submission" date="2013-03" db="EMBL/GenBank/DDBJ databases">
        <title>The Genome Sequence of Acinetobacter tandoii CIP 107469.</title>
        <authorList>
            <consortium name="The Broad Institute Genome Sequencing Platform"/>
            <consortium name="The Broad Institute Genome Sequencing Center for Infectious Disease"/>
            <person name="Cerqueira G."/>
            <person name="Feldgarden M."/>
            <person name="Courvalin P."/>
            <person name="Perichon B."/>
            <person name="Grillot-Courvalin C."/>
            <person name="Clermont D."/>
            <person name="Rocha E."/>
            <person name="Yoon E.-J."/>
            <person name="Nemec A."/>
            <person name="Walker B."/>
            <person name="Young S.K."/>
            <person name="Zeng Q."/>
            <person name="Gargeya S."/>
            <person name="Fitzgerald M."/>
            <person name="Haas B."/>
            <person name="Abouelleil A."/>
            <person name="Alvarado L."/>
            <person name="Arachchi H.M."/>
            <person name="Berlin A.M."/>
            <person name="Chapman S.B."/>
            <person name="Dewar J."/>
            <person name="Goldberg J."/>
            <person name="Griggs A."/>
            <person name="Gujja S."/>
            <person name="Hansen M."/>
            <person name="Howarth C."/>
            <person name="Imamovic A."/>
            <person name="Larimer J."/>
            <person name="McCowan C."/>
            <person name="Murphy C."/>
            <person name="Neiman D."/>
            <person name="Pearson M."/>
            <person name="Priest M."/>
            <person name="Roberts A."/>
            <person name="Saif S."/>
            <person name="Shea T."/>
            <person name="Sisk P."/>
            <person name="Sykes S."/>
            <person name="Wortman J."/>
            <person name="Nusbaum C."/>
            <person name="Birren B."/>
        </authorList>
    </citation>
    <scope>NUCLEOTIDE SEQUENCE [LARGE SCALE GENOMIC DNA]</scope>
    <source>
        <strain evidence="2 3">CIP 107469</strain>
    </source>
</reference>
<keyword evidence="3" id="KW-1185">Reference proteome</keyword>
<name>R9AZ99_9GAMM</name>
<keyword evidence="1" id="KW-0812">Transmembrane</keyword>
<dbReference type="EMBL" id="AQFM01000041">
    <property type="protein sequence ID" value="EOR05466.1"/>
    <property type="molecule type" value="Genomic_DNA"/>
</dbReference>
<organism evidence="2 3">
    <name type="scientific">Acinetobacter tandoii DSM 14970 = CIP 107469</name>
    <dbReference type="NCBI Taxonomy" id="1120927"/>
    <lineage>
        <taxon>Bacteria</taxon>
        <taxon>Pseudomonadati</taxon>
        <taxon>Pseudomonadota</taxon>
        <taxon>Gammaproteobacteria</taxon>
        <taxon>Moraxellales</taxon>
        <taxon>Moraxellaceae</taxon>
        <taxon>Acinetobacter</taxon>
    </lineage>
</organism>
<feature type="transmembrane region" description="Helical" evidence="1">
    <location>
        <begin position="74"/>
        <end position="96"/>
    </location>
</feature>
<comment type="caution">
    <text evidence="2">The sequence shown here is derived from an EMBL/GenBank/DDBJ whole genome shotgun (WGS) entry which is preliminary data.</text>
</comment>
<accession>R9AZ99</accession>
<dbReference type="Pfam" id="PF11196">
    <property type="entry name" value="DUF2834"/>
    <property type="match status" value="1"/>
</dbReference>
<feature type="transmembrane region" description="Helical" evidence="1">
    <location>
        <begin position="5"/>
        <end position="23"/>
    </location>
</feature>
<feature type="transmembrane region" description="Helical" evidence="1">
    <location>
        <begin position="43"/>
        <end position="62"/>
    </location>
</feature>
<dbReference type="eggNOG" id="ENOG503307H">
    <property type="taxonomic scope" value="Bacteria"/>
</dbReference>
<evidence type="ECO:0000256" key="1">
    <source>
        <dbReference type="SAM" id="Phobius"/>
    </source>
</evidence>
<dbReference type="OrthoDB" id="2619901at2"/>
<dbReference type="Proteomes" id="UP000016201">
    <property type="component" value="Unassembled WGS sequence"/>
</dbReference>
<evidence type="ECO:0000313" key="3">
    <source>
        <dbReference type="Proteomes" id="UP000016201"/>
    </source>
</evidence>